<feature type="chain" id="PRO_5045427362" evidence="1">
    <location>
        <begin position="19"/>
        <end position="257"/>
    </location>
</feature>
<evidence type="ECO:0000313" key="2">
    <source>
        <dbReference type="EMBL" id="WOK06426.1"/>
    </source>
</evidence>
<protein>
    <submittedName>
        <fullName evidence="2">Murein L,D-transpeptidase catalytic domain family protein</fullName>
    </submittedName>
</protein>
<dbReference type="Pfam" id="PF13645">
    <property type="entry name" value="YkuD_2"/>
    <property type="match status" value="1"/>
</dbReference>
<evidence type="ECO:0000256" key="1">
    <source>
        <dbReference type="SAM" id="SignalP"/>
    </source>
</evidence>
<keyword evidence="3" id="KW-1185">Reference proteome</keyword>
<sequence>MTRIFIALLFVASGVAFAQEKSLEDESADFSPDRQLLLYYQSFAREEPLPDFGLFKLAVTGYFNLKESDRIGQADIVTIIDFRKPSSQKRLWILDLKARSVLYHTLVAHGRNTGNLYAESFSNVPNSNTSSLGFYTTAQTYMGKHGLSLRLDGQEKGFNDKARERAIVLHGADYVSKDFVKMHGRLGRSFGCPSVPMAVHKEVINTIKDGTCLFIFYPDKNYLSKSKLLQPTNLVAQVQKLTSEPAANAAAPLGSSR</sequence>
<gene>
    <name evidence="2" type="ORF">RT717_25455</name>
</gene>
<dbReference type="EMBL" id="CP136051">
    <property type="protein sequence ID" value="WOK06426.1"/>
    <property type="molecule type" value="Genomic_DNA"/>
</dbReference>
<keyword evidence="1" id="KW-0732">Signal</keyword>
<evidence type="ECO:0000313" key="3">
    <source>
        <dbReference type="Proteomes" id="UP001302349"/>
    </source>
</evidence>
<dbReference type="PANTHER" id="PTHR38477">
    <property type="entry name" value="HYPOTHETICAL EXPORTED PROTEIN"/>
    <property type="match status" value="1"/>
</dbReference>
<dbReference type="PANTHER" id="PTHR38477:SF1">
    <property type="entry name" value="MUREIN L,D-TRANSPEPTIDASE CATALYTIC DOMAIN FAMILY PROTEIN"/>
    <property type="match status" value="1"/>
</dbReference>
<accession>A0ABZ0IRS3</accession>
<dbReference type="Proteomes" id="UP001302349">
    <property type="component" value="Chromosome"/>
</dbReference>
<proteinExistence type="predicted"/>
<dbReference type="RefSeq" id="WP_317489150.1">
    <property type="nucleotide sequence ID" value="NZ_CP136051.1"/>
</dbReference>
<feature type="signal peptide" evidence="1">
    <location>
        <begin position="1"/>
        <end position="18"/>
    </location>
</feature>
<dbReference type="InterPro" id="IPR032676">
    <property type="entry name" value="YkuD_2"/>
</dbReference>
<organism evidence="2 3">
    <name type="scientific">Imperialibacter roseus</name>
    <dbReference type="NCBI Taxonomy" id="1324217"/>
    <lineage>
        <taxon>Bacteria</taxon>
        <taxon>Pseudomonadati</taxon>
        <taxon>Bacteroidota</taxon>
        <taxon>Cytophagia</taxon>
        <taxon>Cytophagales</taxon>
        <taxon>Flammeovirgaceae</taxon>
        <taxon>Imperialibacter</taxon>
    </lineage>
</organism>
<reference evidence="2 3" key="1">
    <citation type="journal article" date="2023" name="Microbiol. Resour. Announc.">
        <title>Complete Genome Sequence of Imperialibacter roseus strain P4T.</title>
        <authorList>
            <person name="Tizabi D.R."/>
            <person name="Bachvaroff T."/>
            <person name="Hill R.T."/>
        </authorList>
    </citation>
    <scope>NUCLEOTIDE SEQUENCE [LARGE SCALE GENOMIC DNA]</scope>
    <source>
        <strain evidence="2 3">P4T</strain>
    </source>
</reference>
<name>A0ABZ0IRS3_9BACT</name>